<gene>
    <name evidence="1" type="ORF">DSO57_1018522</name>
</gene>
<sequence length="940" mass="105921">MDFYFKDFDPDFEETLAVPLPFKNVSLDSRNRHLKSRQVLSGSGYDQKQDTFFVHKQAREGMYIRDGFLANERSLDQLLDQSPDGPIVQIQDELPPTFNSCFDGFQASTLFGTTTCTRGSKELSCNVNNDHVWLELSELIDGTEAPHPVERARAALKASSIRRQRGHSLNYNIDVPNEMDEITHDDAEGIQAPRPSKRNKARTLLQSIVSLLLGFGSDIFEFNNASSQFETRLDSLLSSEDSQVLECSKQFRRASLLSLLQQFTAFGTLHKKLAQISAIYIDSPREFGVLGASLGKALGSYLHVVGMIVISAFSDILPSIEAHSLLLIWNRLQATFEVFQALAGFFDGIAEGPVLWGSIPRREAVLDRLYGFIRKHMTYPLTLPLCVLYNMYSQTCTPYFTWISDVLCIPHKSRCSSFSSHAAPRDDPFEEFFVSSSDSNCDRIGEFPESLFDQALVQKILESIQGLKILKEHCPHHPIFQEGSPADPYLALRFSSDALLHSSTLWKARIQQMIETIKRFITTPLSPHLQSYLYAYQGNCKKLQLPFRESETYPIDYAVFSKPPMSSLVGCTDMNIQSIGQLIRTRDSFKPDQDNFDQISESLLELNLIIDASFKTKVYEQCQLINRSVHHYMLKLGGLEQYLSFLEGFFLLSYGPFVSSLGPYLADALQIDSQVPSRSLMRSLTIMLDQTFSEHPLGCLFPTKNPFKFTCDMARVPEDFLSSIGLLLTPAPPINNVIDQSMLKAYEKMFKLLAKLHGISVLLSRQRPPRCSNRIVFLAYKTASHFITSLQSYMHDRVARAHHKSLKAAFITDPFSGLSSQAGTDLSGIALLIETQQKWTRRMLLFALCDATLVTAEECLGTCIKSTLKIVSLLIQVYPRETALDLARLYRLVREFQNERAQLAAELKFAVDHHGFCGAGHTGSDLGLDNPFLLLISFLL</sequence>
<reference evidence="1" key="1">
    <citation type="submission" date="2022-04" db="EMBL/GenBank/DDBJ databases">
        <title>Genome of the entomopathogenic fungus Entomophthora muscae.</title>
        <authorList>
            <person name="Elya C."/>
            <person name="Lovett B.R."/>
            <person name="Lee E."/>
            <person name="Macias A.M."/>
            <person name="Hajek A.E."/>
            <person name="De Bivort B.L."/>
            <person name="Kasson M.T."/>
            <person name="De Fine Licht H.H."/>
            <person name="Stajich J.E."/>
        </authorList>
    </citation>
    <scope>NUCLEOTIDE SEQUENCE</scope>
    <source>
        <strain evidence="1">Berkeley</strain>
    </source>
</reference>
<protein>
    <submittedName>
        <fullName evidence="1">Uncharacterized protein</fullName>
    </submittedName>
</protein>
<keyword evidence="2" id="KW-1185">Reference proteome</keyword>
<proteinExistence type="predicted"/>
<evidence type="ECO:0000313" key="2">
    <source>
        <dbReference type="Proteomes" id="UP001165960"/>
    </source>
</evidence>
<comment type="caution">
    <text evidence="1">The sequence shown here is derived from an EMBL/GenBank/DDBJ whole genome shotgun (WGS) entry which is preliminary data.</text>
</comment>
<organism evidence="1 2">
    <name type="scientific">Entomophthora muscae</name>
    <dbReference type="NCBI Taxonomy" id="34485"/>
    <lineage>
        <taxon>Eukaryota</taxon>
        <taxon>Fungi</taxon>
        <taxon>Fungi incertae sedis</taxon>
        <taxon>Zoopagomycota</taxon>
        <taxon>Entomophthoromycotina</taxon>
        <taxon>Entomophthoromycetes</taxon>
        <taxon>Entomophthorales</taxon>
        <taxon>Entomophthoraceae</taxon>
        <taxon>Entomophthora</taxon>
    </lineage>
</organism>
<dbReference type="Proteomes" id="UP001165960">
    <property type="component" value="Unassembled WGS sequence"/>
</dbReference>
<dbReference type="EMBL" id="QTSX02003631">
    <property type="protein sequence ID" value="KAJ9069443.1"/>
    <property type="molecule type" value="Genomic_DNA"/>
</dbReference>
<name>A0ACC2T454_9FUNG</name>
<accession>A0ACC2T454</accession>
<evidence type="ECO:0000313" key="1">
    <source>
        <dbReference type="EMBL" id="KAJ9069443.1"/>
    </source>
</evidence>